<feature type="transmembrane region" description="Helical" evidence="6">
    <location>
        <begin position="278"/>
        <end position="298"/>
    </location>
</feature>
<feature type="transmembrane region" description="Helical" evidence="6">
    <location>
        <begin position="399"/>
        <end position="426"/>
    </location>
</feature>
<feature type="transmembrane region" description="Helical" evidence="6">
    <location>
        <begin position="438"/>
        <end position="458"/>
    </location>
</feature>
<keyword evidence="2 6" id="KW-0812">Transmembrane</keyword>
<evidence type="ECO:0000256" key="2">
    <source>
        <dbReference type="ARBA" id="ARBA00022692"/>
    </source>
</evidence>
<feature type="non-terminal residue" evidence="7">
    <location>
        <position position="680"/>
    </location>
</feature>
<dbReference type="AlphaFoldDB" id="A0A813F7G1"/>
<sequence>DHLEGAQLAGVAGARIPGEVASQEMTVNLRWRLDTFMAKIAKAFGVSEDVAAGQGFWLFDKGTPSSLPEPPLFWTEAPAPANTEMTLTDLLPRAGTAAAQHRWALNTVLLPARPAPTLRPLAIHFFDASVCEVGACILHVAETEVLDQESIPVEGEVANNEFFSGLTMTSITGRPAVRPAEILALARRHLADAQDATGRPLRQRLFGGDEKDGSRAAAPADEIPPLRLVEVCNGRIRAVYRICLKTVSAAFCKAGISTARNAYLHLLNFTRPDLQSHVLRIIVVGPIYAFSAALCLSLPDFACFFIRSVRDIWEAVVIYSFLTLVIEYMGGEHLCLHSISQTEEDVPHLFPCNLCFSPIPTGSMIRVPKMGALQFVAVKPVVAVMSIIVYACGRFDDWYYQWTIFVVYNISYSVALYALYLIYWASHEQEALQSRRPLLKFVSVKMIVFLTFWQALLLPRAPLPGNPSKWEDFILAIEMFVFSLLMNIAFSWREFQVAGKLHDFPRGDKGTKGPIDILDLMDLELNVQAPGKDCVIGASAGAQATDGAAAVGPKRLSPLAASAPEPVGRGKLVQNARAAFCPRDIMQDASNNFSKRYQQHVCIESAQEYELENEAEKPPQCDDLDLFADEPSSAANASSGTSGLSLGSLRHMLGRSRGSSSAATDAAAAETPETSVSSTA</sequence>
<feature type="compositionally biased region" description="Low complexity" evidence="5">
    <location>
        <begin position="659"/>
        <end position="680"/>
    </location>
</feature>
<comment type="caution">
    <text evidence="7">The sequence shown here is derived from an EMBL/GenBank/DDBJ whole genome shotgun (WGS) entry which is preliminary data.</text>
</comment>
<dbReference type="Pfam" id="PF03619">
    <property type="entry name" value="Solute_trans_a"/>
    <property type="match status" value="1"/>
</dbReference>
<dbReference type="PANTHER" id="PTHR23423">
    <property type="entry name" value="ORGANIC SOLUTE TRANSPORTER-RELATED"/>
    <property type="match status" value="1"/>
</dbReference>
<evidence type="ECO:0000313" key="8">
    <source>
        <dbReference type="Proteomes" id="UP000654075"/>
    </source>
</evidence>
<keyword evidence="8" id="KW-1185">Reference proteome</keyword>
<evidence type="ECO:0000256" key="3">
    <source>
        <dbReference type="ARBA" id="ARBA00022989"/>
    </source>
</evidence>
<protein>
    <recommendedName>
        <fullName evidence="9">Transmembrane protein 184C</fullName>
    </recommendedName>
</protein>
<feature type="region of interest" description="Disordered" evidence="5">
    <location>
        <begin position="611"/>
        <end position="680"/>
    </location>
</feature>
<dbReference type="Proteomes" id="UP000654075">
    <property type="component" value="Unassembled WGS sequence"/>
</dbReference>
<evidence type="ECO:0000256" key="6">
    <source>
        <dbReference type="SAM" id="Phobius"/>
    </source>
</evidence>
<organism evidence="7 8">
    <name type="scientific">Polarella glacialis</name>
    <name type="common">Dinoflagellate</name>
    <dbReference type="NCBI Taxonomy" id="89957"/>
    <lineage>
        <taxon>Eukaryota</taxon>
        <taxon>Sar</taxon>
        <taxon>Alveolata</taxon>
        <taxon>Dinophyceae</taxon>
        <taxon>Suessiales</taxon>
        <taxon>Suessiaceae</taxon>
        <taxon>Polarella</taxon>
    </lineage>
</organism>
<name>A0A813F7G1_POLGL</name>
<feature type="non-terminal residue" evidence="7">
    <location>
        <position position="1"/>
    </location>
</feature>
<gene>
    <name evidence="7" type="ORF">PGLA1383_LOCUS26346</name>
</gene>
<dbReference type="InterPro" id="IPR005178">
    <property type="entry name" value="Ostalpha/TMEM184C"/>
</dbReference>
<dbReference type="EMBL" id="CAJNNV010023076">
    <property type="protein sequence ID" value="CAE8608491.1"/>
    <property type="molecule type" value="Genomic_DNA"/>
</dbReference>
<evidence type="ECO:0000256" key="1">
    <source>
        <dbReference type="ARBA" id="ARBA00004141"/>
    </source>
</evidence>
<feature type="transmembrane region" description="Helical" evidence="6">
    <location>
        <begin position="372"/>
        <end position="393"/>
    </location>
</feature>
<keyword evidence="3 6" id="KW-1133">Transmembrane helix</keyword>
<feature type="transmembrane region" description="Helical" evidence="6">
    <location>
        <begin position="473"/>
        <end position="492"/>
    </location>
</feature>
<dbReference type="GO" id="GO:0016020">
    <property type="term" value="C:membrane"/>
    <property type="evidence" value="ECO:0007669"/>
    <property type="project" value="UniProtKB-SubCell"/>
</dbReference>
<proteinExistence type="predicted"/>
<evidence type="ECO:0000313" key="7">
    <source>
        <dbReference type="EMBL" id="CAE8608491.1"/>
    </source>
</evidence>
<keyword evidence="4 6" id="KW-0472">Membrane</keyword>
<accession>A0A813F7G1</accession>
<evidence type="ECO:0008006" key="9">
    <source>
        <dbReference type="Google" id="ProtNLM"/>
    </source>
</evidence>
<evidence type="ECO:0000256" key="5">
    <source>
        <dbReference type="SAM" id="MobiDB-lite"/>
    </source>
</evidence>
<dbReference type="SMART" id="SM01417">
    <property type="entry name" value="Solute_trans_a"/>
    <property type="match status" value="1"/>
</dbReference>
<reference evidence="7" key="1">
    <citation type="submission" date="2021-02" db="EMBL/GenBank/DDBJ databases">
        <authorList>
            <person name="Dougan E. K."/>
            <person name="Rhodes N."/>
            <person name="Thang M."/>
            <person name="Chan C."/>
        </authorList>
    </citation>
    <scope>NUCLEOTIDE SEQUENCE</scope>
</reference>
<evidence type="ECO:0000256" key="4">
    <source>
        <dbReference type="ARBA" id="ARBA00023136"/>
    </source>
</evidence>
<feature type="compositionally biased region" description="Low complexity" evidence="5">
    <location>
        <begin position="632"/>
        <end position="649"/>
    </location>
</feature>
<dbReference type="OrthoDB" id="5348404at2759"/>
<comment type="subcellular location">
    <subcellularLocation>
        <location evidence="1">Membrane</location>
        <topology evidence="1">Multi-pass membrane protein</topology>
    </subcellularLocation>
</comment>